<dbReference type="PROSITE" id="PS50809">
    <property type="entry name" value="DM_2"/>
    <property type="match status" value="1"/>
</dbReference>
<evidence type="ECO:0000256" key="3">
    <source>
        <dbReference type="ARBA" id="ARBA00022833"/>
    </source>
</evidence>
<accession>A0AAJ7TYS2</accession>
<feature type="compositionally biased region" description="Basic and acidic residues" evidence="7">
    <location>
        <begin position="458"/>
        <end position="468"/>
    </location>
</feature>
<keyword evidence="4 6" id="KW-0238">DNA-binding</keyword>
<dbReference type="RefSeq" id="XP_032826570.1">
    <property type="nucleotide sequence ID" value="XM_032970679.1"/>
</dbReference>
<evidence type="ECO:0000313" key="9">
    <source>
        <dbReference type="Proteomes" id="UP001318040"/>
    </source>
</evidence>
<dbReference type="Proteomes" id="UP001318040">
    <property type="component" value="Chromosome 44"/>
</dbReference>
<dbReference type="Pfam" id="PF03474">
    <property type="entry name" value="DMA"/>
    <property type="match status" value="1"/>
</dbReference>
<evidence type="ECO:0000256" key="7">
    <source>
        <dbReference type="SAM" id="MobiDB-lite"/>
    </source>
</evidence>
<proteinExistence type="inferred from homology"/>
<dbReference type="GO" id="GO:0000978">
    <property type="term" value="F:RNA polymerase II cis-regulatory region sequence-specific DNA binding"/>
    <property type="evidence" value="ECO:0007669"/>
    <property type="project" value="TreeGrafter"/>
</dbReference>
<dbReference type="SMART" id="SM00301">
    <property type="entry name" value="DM"/>
    <property type="match status" value="1"/>
</dbReference>
<feature type="region of interest" description="Disordered" evidence="7">
    <location>
        <begin position="1"/>
        <end position="133"/>
    </location>
</feature>
<evidence type="ECO:0000256" key="6">
    <source>
        <dbReference type="PROSITE-ProRule" id="PRU00070"/>
    </source>
</evidence>
<reference evidence="10" key="1">
    <citation type="submission" date="2025-08" db="UniProtKB">
        <authorList>
            <consortium name="RefSeq"/>
        </authorList>
    </citation>
    <scope>IDENTIFICATION</scope>
    <source>
        <tissue evidence="10">Sperm</tissue>
    </source>
</reference>
<dbReference type="Gene3D" id="4.10.1040.10">
    <property type="entry name" value="DM DNA-binding domain"/>
    <property type="match status" value="1"/>
</dbReference>
<protein>
    <submittedName>
        <fullName evidence="10">Doublesex- and mab-3-related transcription factor A1-like</fullName>
    </submittedName>
</protein>
<dbReference type="PANTHER" id="PTHR12322:SF116">
    <property type="entry name" value="DOUBLESEX-MAB RELATED 99B"/>
    <property type="match status" value="1"/>
</dbReference>
<feature type="region of interest" description="Disordered" evidence="7">
    <location>
        <begin position="458"/>
        <end position="478"/>
    </location>
</feature>
<dbReference type="KEGG" id="pmrn:116951871"/>
<dbReference type="InterPro" id="IPR026607">
    <property type="entry name" value="DMRT"/>
</dbReference>
<feature type="region of interest" description="Disordered" evidence="7">
    <location>
        <begin position="295"/>
        <end position="342"/>
    </location>
</feature>
<dbReference type="InterPro" id="IPR036407">
    <property type="entry name" value="DM_DNA-bd_sf"/>
</dbReference>
<feature type="compositionally biased region" description="Basic residues" evidence="7">
    <location>
        <begin position="45"/>
        <end position="55"/>
    </location>
</feature>
<dbReference type="GO" id="GO:0000981">
    <property type="term" value="F:DNA-binding transcription factor activity, RNA polymerase II-specific"/>
    <property type="evidence" value="ECO:0007669"/>
    <property type="project" value="TreeGrafter"/>
</dbReference>
<dbReference type="PROSITE" id="PS40000">
    <property type="entry name" value="DM_1"/>
    <property type="match status" value="1"/>
</dbReference>
<evidence type="ECO:0000256" key="1">
    <source>
        <dbReference type="ARBA" id="ARBA00006834"/>
    </source>
</evidence>
<dbReference type="GO" id="GO:0007548">
    <property type="term" value="P:sex differentiation"/>
    <property type="evidence" value="ECO:0007669"/>
    <property type="project" value="TreeGrafter"/>
</dbReference>
<dbReference type="Pfam" id="PF00751">
    <property type="entry name" value="DM"/>
    <property type="match status" value="1"/>
</dbReference>
<dbReference type="AlphaFoldDB" id="A0AAJ7TYS2"/>
<evidence type="ECO:0000256" key="2">
    <source>
        <dbReference type="ARBA" id="ARBA00022723"/>
    </source>
</evidence>
<dbReference type="SUPFAM" id="SSF82927">
    <property type="entry name" value="Cysteine-rich DNA binding domain, (DM domain)"/>
    <property type="match status" value="1"/>
</dbReference>
<keyword evidence="5 6" id="KW-0539">Nucleus</keyword>
<comment type="subcellular location">
    <subcellularLocation>
        <location evidence="6">Nucleus</location>
    </subcellularLocation>
</comment>
<feature type="domain" description="DM" evidence="8">
    <location>
        <begin position="158"/>
        <end position="205"/>
    </location>
</feature>
<evidence type="ECO:0000256" key="5">
    <source>
        <dbReference type="ARBA" id="ARBA00023242"/>
    </source>
</evidence>
<keyword evidence="2 6" id="KW-0479">Metal-binding</keyword>
<evidence type="ECO:0000313" key="10">
    <source>
        <dbReference type="RefSeq" id="XP_032826570.1"/>
    </source>
</evidence>
<feature type="compositionally biased region" description="Low complexity" evidence="7">
    <location>
        <begin position="469"/>
        <end position="478"/>
    </location>
</feature>
<sequence length="563" mass="60364">MGTERGLNPGGSSSSSSSPVLQQQHRHQQEQKQRQEHHQHEAHQHHQQQQKHHKSQQPQQQHHQQQRQPQQQQKHHQPQQQQHQPQPPPLRAAPALGTGLAPGLDSQLGPALDTDLPPGPAEGSGLAPSRLLHSPSTPGLAFLRAVAGTERFPRTPKCARCRNHGAASPLKGHKRYCRWRDCSCPKCALIAERQRVMAAQVALRRQQAAEESEARGLHRLLYGAVGGGGGGVNAVHSGIGQQLQQQQQGAMAFHSLHGFATAATAGAMGFGVLGKEAAASMSRREAVVVVEEVEDEGGEEMVEEEAEDDEEVVDDVGVEDEEPRKERGCAGRAGHGPQLGNDGTQVIVAQAASPGKRNLVCYNNNNNDDCYDFKKIIRNQSLQGNARTAPATRATLPRNARPSLTPPTPPPPGACRPRSPREMLRRVFPEEDPGFLGAALAACGWDVVRAIETLVAREGRRGASRREGAAASASSAAVSSSSASSSESSLAAHHPGGPLLHAAAVAAAALQQGGHQQQHQQQQHQQQQGHHQLAGRPVTHYSHAAAYTYGLYAALLQAEKGKQ</sequence>
<dbReference type="FunFam" id="4.10.1040.10:FF:000001">
    <property type="entry name" value="doublesex- and mab-3-related transcription factor 1"/>
    <property type="match status" value="1"/>
</dbReference>
<feature type="region of interest" description="Disordered" evidence="7">
    <location>
        <begin position="382"/>
        <end position="419"/>
    </location>
</feature>
<comment type="similarity">
    <text evidence="1">Belongs to the DMRT family.</text>
</comment>
<feature type="compositionally biased region" description="Low complexity" evidence="7">
    <location>
        <begin position="385"/>
        <end position="403"/>
    </location>
</feature>
<keyword evidence="9" id="KW-1185">Reference proteome</keyword>
<feature type="compositionally biased region" description="Basic and acidic residues" evidence="7">
    <location>
        <begin position="27"/>
        <end position="44"/>
    </location>
</feature>
<feature type="compositionally biased region" description="Low complexity" evidence="7">
    <location>
        <begin position="56"/>
        <end position="84"/>
    </location>
</feature>
<evidence type="ECO:0000256" key="4">
    <source>
        <dbReference type="ARBA" id="ARBA00023125"/>
    </source>
</evidence>
<keyword evidence="3 6" id="KW-0862">Zinc</keyword>
<dbReference type="GO" id="GO:0046872">
    <property type="term" value="F:metal ion binding"/>
    <property type="evidence" value="ECO:0007669"/>
    <property type="project" value="UniProtKB-KW"/>
</dbReference>
<organism evidence="9 10">
    <name type="scientific">Petromyzon marinus</name>
    <name type="common">Sea lamprey</name>
    <dbReference type="NCBI Taxonomy" id="7757"/>
    <lineage>
        <taxon>Eukaryota</taxon>
        <taxon>Metazoa</taxon>
        <taxon>Chordata</taxon>
        <taxon>Craniata</taxon>
        <taxon>Vertebrata</taxon>
        <taxon>Cyclostomata</taxon>
        <taxon>Hyperoartia</taxon>
        <taxon>Petromyzontiformes</taxon>
        <taxon>Petromyzontidae</taxon>
        <taxon>Petromyzon</taxon>
    </lineage>
</organism>
<name>A0AAJ7TYS2_PETMA</name>
<dbReference type="InterPro" id="IPR001275">
    <property type="entry name" value="DM_DNA-bd"/>
</dbReference>
<dbReference type="GO" id="GO:0005634">
    <property type="term" value="C:nucleus"/>
    <property type="evidence" value="ECO:0007669"/>
    <property type="project" value="UniProtKB-SubCell"/>
</dbReference>
<dbReference type="PANTHER" id="PTHR12322">
    <property type="entry name" value="DOUBLESEX AND MAB-3 RELATED TRANSCRIPTION FACTOR DMRT"/>
    <property type="match status" value="1"/>
</dbReference>
<gene>
    <name evidence="10" type="primary">LOC116951871</name>
</gene>
<dbReference type="InterPro" id="IPR005173">
    <property type="entry name" value="DMA"/>
</dbReference>
<feature type="compositionally biased region" description="Acidic residues" evidence="7">
    <location>
        <begin position="295"/>
        <end position="321"/>
    </location>
</feature>
<feature type="DNA-binding region" description="DM" evidence="6">
    <location>
        <begin position="158"/>
        <end position="205"/>
    </location>
</feature>
<feature type="compositionally biased region" description="Pro residues" evidence="7">
    <location>
        <begin position="404"/>
        <end position="414"/>
    </location>
</feature>
<feature type="compositionally biased region" description="Low complexity" evidence="7">
    <location>
        <begin position="92"/>
        <end position="104"/>
    </location>
</feature>
<evidence type="ECO:0000259" key="8">
    <source>
        <dbReference type="PROSITE" id="PS50809"/>
    </source>
</evidence>
<feature type="region of interest" description="Disordered" evidence="7">
    <location>
        <begin position="508"/>
        <end position="535"/>
    </location>
</feature>